<keyword evidence="3 8" id="KW-0812">Transmembrane</keyword>
<dbReference type="Pfam" id="PF13517">
    <property type="entry name" value="FG-GAP_3"/>
    <property type="match status" value="1"/>
</dbReference>
<dbReference type="GeneTree" id="ENSGT00390000013367"/>
<dbReference type="InterPro" id="IPR013517">
    <property type="entry name" value="FG-GAP"/>
</dbReference>
<proteinExistence type="inferred from homology"/>
<dbReference type="GO" id="GO:0005886">
    <property type="term" value="C:plasma membrane"/>
    <property type="evidence" value="ECO:0007669"/>
    <property type="project" value="TreeGrafter"/>
</dbReference>
<keyword evidence="7" id="KW-0325">Glycoprotein</keyword>
<evidence type="ECO:0000256" key="8">
    <source>
        <dbReference type="SAM" id="Phobius"/>
    </source>
</evidence>
<feature type="domain" description="T-cell immunomodulatory protein TIP C2" evidence="9">
    <location>
        <begin position="427"/>
        <end position="518"/>
    </location>
</feature>
<dbReference type="Pfam" id="PF23122">
    <property type="entry name" value="C2_ITFG1"/>
    <property type="match status" value="1"/>
</dbReference>
<dbReference type="InterPro" id="IPR028994">
    <property type="entry name" value="Integrin_alpha_N"/>
</dbReference>
<comment type="subcellular location">
    <subcellularLocation>
        <location evidence="1">Membrane</location>
        <topology evidence="1">Single-pass type I membrane protein</topology>
    </subcellularLocation>
</comment>
<name>A0A452TNF9_URSMA</name>
<dbReference type="SUPFAM" id="SSF69318">
    <property type="entry name" value="Integrin alpha N-terminal domain"/>
    <property type="match status" value="1"/>
</dbReference>
<dbReference type="InterPro" id="IPR057089">
    <property type="entry name" value="C2_TIP"/>
</dbReference>
<evidence type="ECO:0000313" key="10">
    <source>
        <dbReference type="Ensembl" id="ENSUMAP00000009806"/>
    </source>
</evidence>
<evidence type="ECO:0000256" key="1">
    <source>
        <dbReference type="ARBA" id="ARBA00004479"/>
    </source>
</evidence>
<dbReference type="Ensembl" id="ENSUMAT00000011724.1">
    <property type="protein sequence ID" value="ENSUMAP00000009806.1"/>
    <property type="gene ID" value="ENSUMAG00000007275.1"/>
</dbReference>
<evidence type="ECO:0000256" key="6">
    <source>
        <dbReference type="ARBA" id="ARBA00023136"/>
    </source>
</evidence>
<protein>
    <submittedName>
        <fullName evidence="10">Integrin alpha FG-GAP repeat containing 1</fullName>
    </submittedName>
</protein>
<keyword evidence="4" id="KW-0732">Signal</keyword>
<feature type="transmembrane region" description="Helical" evidence="8">
    <location>
        <begin position="524"/>
        <end position="548"/>
    </location>
</feature>
<reference evidence="10" key="1">
    <citation type="submission" date="2019-03" db="UniProtKB">
        <authorList>
            <consortium name="Ensembl"/>
        </authorList>
    </citation>
    <scope>IDENTIFICATION</scope>
</reference>
<dbReference type="PANTHER" id="PTHR13412">
    <property type="entry name" value="T-CELL IMMUNOMODULATORY PROTEIN HOMOLOG"/>
    <property type="match status" value="1"/>
</dbReference>
<evidence type="ECO:0000256" key="5">
    <source>
        <dbReference type="ARBA" id="ARBA00022989"/>
    </source>
</evidence>
<accession>A0A452TNF9</accession>
<sequence length="570" mass="63771">HTSALHNITTGHSLFGAEAWGTLAAFGDLNSDKQTDLFVLRERNDLIVFLADQNAPYFKPKVKVSLKNHSALITSIVPGDYDGDSQMDVLLTYLPKNHASSELGAVIFWGQNQTLDPNNMTVLNRTFQDEPLIMDFNGDLIPDVFGITNESSQPQILLGGNLSWHPALTTKSKMRIPHSHAFIDLTADFTADLFLTTLSASSNFQFEIWENVVRNLFFEAFLNDAVNGLLKFLLADGDGHMDHLLPGCEDKSCQKSIIYLARSGTKQWVPVLQEFSNKGTLWGFVPFVHEQRPTEIPLPITLHIGDYNMDGYPDALAILKNTSGSNQQAFLLENVPCNNASCEGAHRMFKVYWELMDLNQIRDAMVATFFDIYEDGILDIVVLSKGYTKNDFAIHTLKNNFEADAYFVKVIVLSGLCSNDCPRKITPFGVNQPGPYIMYTTVDANGYLKNGSAGQLSQSAHLALQLPYNVLGLGRSANFLDHLYSIRKQEWTAIIPNSQLIVIPYPHNVPRSWSAKLYLTPSNIVLLTAIALIGVCVFILAIIGILHWQEKKADDREKRQEAHRFHFDAM</sequence>
<organism evidence="10">
    <name type="scientific">Ursus maritimus</name>
    <name type="common">Polar bear</name>
    <name type="synonym">Thalarctos maritimus</name>
    <dbReference type="NCBI Taxonomy" id="29073"/>
    <lineage>
        <taxon>Eukaryota</taxon>
        <taxon>Metazoa</taxon>
        <taxon>Chordata</taxon>
        <taxon>Craniata</taxon>
        <taxon>Vertebrata</taxon>
        <taxon>Euteleostomi</taxon>
        <taxon>Mammalia</taxon>
        <taxon>Eutheria</taxon>
        <taxon>Laurasiatheria</taxon>
        <taxon>Carnivora</taxon>
        <taxon>Caniformia</taxon>
        <taxon>Ursidae</taxon>
        <taxon>Ursus</taxon>
    </lineage>
</organism>
<dbReference type="AlphaFoldDB" id="A0A452TNF9"/>
<dbReference type="InterPro" id="IPR024881">
    <property type="entry name" value="Tip"/>
</dbReference>
<evidence type="ECO:0000256" key="7">
    <source>
        <dbReference type="ARBA" id="ARBA00023180"/>
    </source>
</evidence>
<dbReference type="OMA" id="PGDWIPW"/>
<evidence type="ECO:0000256" key="3">
    <source>
        <dbReference type="ARBA" id="ARBA00022692"/>
    </source>
</evidence>
<evidence type="ECO:0000256" key="4">
    <source>
        <dbReference type="ARBA" id="ARBA00022729"/>
    </source>
</evidence>
<keyword evidence="5 8" id="KW-1133">Transmembrane helix</keyword>
<evidence type="ECO:0000259" key="9">
    <source>
        <dbReference type="Pfam" id="PF23122"/>
    </source>
</evidence>
<evidence type="ECO:0000256" key="2">
    <source>
        <dbReference type="ARBA" id="ARBA00006496"/>
    </source>
</evidence>
<dbReference type="Gene3D" id="2.130.10.130">
    <property type="entry name" value="Integrin alpha, N-terminal"/>
    <property type="match status" value="1"/>
</dbReference>
<gene>
    <name evidence="10" type="primary">ITFG1</name>
</gene>
<dbReference type="PANTHER" id="PTHR13412:SF0">
    <property type="entry name" value="T-CELL IMMUNOMODULATORY PROTEIN"/>
    <property type="match status" value="1"/>
</dbReference>
<keyword evidence="6 8" id="KW-0472">Membrane</keyword>
<comment type="similarity">
    <text evidence="2">Belongs to the TIP family.</text>
</comment>